<keyword evidence="9" id="KW-0732">Signal</keyword>
<dbReference type="PANTHER" id="PTHR34590:SF18">
    <property type="entry name" value="MALECTIN-LIKE DOMAIN-CONTAINING PROTEIN"/>
    <property type="match status" value="1"/>
</dbReference>
<feature type="compositionally biased region" description="Basic and acidic residues" evidence="7">
    <location>
        <begin position="516"/>
        <end position="526"/>
    </location>
</feature>
<comment type="subcellular location">
    <subcellularLocation>
        <location evidence="1">Membrane</location>
        <topology evidence="1">Single-pass type I membrane protein</topology>
    </subcellularLocation>
</comment>
<protein>
    <recommendedName>
        <fullName evidence="14">Protein kinase domain-containing protein</fullName>
    </recommendedName>
</protein>
<sequence>MDARFLHFLALTFSFIHFSTSFTPRDNYLVDCGSSTNTTVDSRLFIGDSTKLGSVFLSSGESSFAFVSAIEVFSAPDDLIVANGAKLIGPNGIEEFKNLPSQILETVHRINVGGPKLTPFNDTLWRTWIPDEDFLLLKSAAKIARTTHIPNYQNGGASREIAPDNVYMTAQEMNRDNLTADSIFNITWDFPVDLGLVRHFVRLHFCDIVSLSLNQLYFNVFINGFLAYKDLDLSVLTVHLLAAPYYIDFVVDSDNSGVVWISVGPSDLSTSLKKNAILNGVEIMKMANFVGSVTRVKKRSIWVLVGSILGGFVVLCSAILAVLVVLRCRKKQHKPKPAESMGWTPLRVYAGSSLSRLSEGTALASPGPNGYQSLRIPFADIQLATNNFEKNRIIGSGGFGSFGYLDPEYFRRQQLTDKSDVYSFGVVLLEVLCARPAVDPLLAREQVNLAEWAMQWQKKGLLKQIIDPHLVGKIKSSSLKKFGETAEKCLSDYGVDRPTIGDVLWNLEHALQLQETGRRRDPHEDSGIIASELPEPTVVPGVSSSNNRVEGDNGDGTSGITSSEVFSQLMTNEGR</sequence>
<feature type="domain" description="Serine-threonine/tyrosine-protein kinase catalytic" evidence="10">
    <location>
        <begin position="395"/>
        <end position="433"/>
    </location>
</feature>
<feature type="domain" description="Malectin-like" evidence="11">
    <location>
        <begin position="30"/>
        <end position="285"/>
    </location>
</feature>
<evidence type="ECO:0000256" key="3">
    <source>
        <dbReference type="ARBA" id="ARBA00022679"/>
    </source>
</evidence>
<dbReference type="GO" id="GO:0005524">
    <property type="term" value="F:ATP binding"/>
    <property type="evidence" value="ECO:0007669"/>
    <property type="project" value="UniProtKB-KW"/>
</dbReference>
<feature type="chain" id="PRO_5023908347" description="Protein kinase domain-containing protein" evidence="9">
    <location>
        <begin position="22"/>
        <end position="575"/>
    </location>
</feature>
<keyword evidence="8" id="KW-0472">Membrane</keyword>
<dbReference type="OrthoDB" id="640180at2759"/>
<keyword evidence="2" id="KW-0418">Kinase</keyword>
<keyword evidence="6" id="KW-0325">Glycoprotein</keyword>
<name>A0A5J5B9Y2_9ASTE</name>
<dbReference type="InterPro" id="IPR024788">
    <property type="entry name" value="Malectin-like_Carb-bd_dom"/>
</dbReference>
<evidence type="ECO:0000256" key="6">
    <source>
        <dbReference type="ARBA" id="ARBA00023180"/>
    </source>
</evidence>
<evidence type="ECO:0000259" key="11">
    <source>
        <dbReference type="Pfam" id="PF12819"/>
    </source>
</evidence>
<dbReference type="EMBL" id="CM018037">
    <property type="protein sequence ID" value="KAA8539953.1"/>
    <property type="molecule type" value="Genomic_DNA"/>
</dbReference>
<evidence type="ECO:0000313" key="13">
    <source>
        <dbReference type="Proteomes" id="UP000325577"/>
    </source>
</evidence>
<evidence type="ECO:0000259" key="10">
    <source>
        <dbReference type="Pfam" id="PF07714"/>
    </source>
</evidence>
<evidence type="ECO:0000256" key="4">
    <source>
        <dbReference type="ARBA" id="ARBA00022741"/>
    </source>
</evidence>
<evidence type="ECO:0000313" key="12">
    <source>
        <dbReference type="EMBL" id="KAA8539953.1"/>
    </source>
</evidence>
<dbReference type="Pfam" id="PF07714">
    <property type="entry name" value="PK_Tyr_Ser-Thr"/>
    <property type="match status" value="1"/>
</dbReference>
<dbReference type="Gene3D" id="1.10.510.10">
    <property type="entry name" value="Transferase(Phosphotransferase) domain 1"/>
    <property type="match status" value="1"/>
</dbReference>
<dbReference type="InterPro" id="IPR011009">
    <property type="entry name" value="Kinase-like_dom_sf"/>
</dbReference>
<dbReference type="InterPro" id="IPR001245">
    <property type="entry name" value="Ser-Thr/Tyr_kinase_cat_dom"/>
</dbReference>
<evidence type="ECO:0008006" key="14">
    <source>
        <dbReference type="Google" id="ProtNLM"/>
    </source>
</evidence>
<dbReference type="AlphaFoldDB" id="A0A5J5B9Y2"/>
<keyword evidence="8" id="KW-0812">Transmembrane</keyword>
<evidence type="ECO:0000256" key="5">
    <source>
        <dbReference type="ARBA" id="ARBA00022840"/>
    </source>
</evidence>
<dbReference type="InterPro" id="IPR045272">
    <property type="entry name" value="ANXUR1/2-like"/>
</dbReference>
<dbReference type="Proteomes" id="UP000325577">
    <property type="component" value="Linkage Group LG14"/>
</dbReference>
<gene>
    <name evidence="12" type="ORF">F0562_026645</name>
</gene>
<feature type="region of interest" description="Disordered" evidence="7">
    <location>
        <begin position="515"/>
        <end position="575"/>
    </location>
</feature>
<reference evidence="12 13" key="1">
    <citation type="submission" date="2019-09" db="EMBL/GenBank/DDBJ databases">
        <title>A chromosome-level genome assembly of the Chinese tupelo Nyssa sinensis.</title>
        <authorList>
            <person name="Yang X."/>
            <person name="Kang M."/>
            <person name="Yang Y."/>
            <person name="Xiong H."/>
            <person name="Wang M."/>
            <person name="Zhang Z."/>
            <person name="Wang Z."/>
            <person name="Wu H."/>
            <person name="Ma T."/>
            <person name="Liu J."/>
            <person name="Xi Z."/>
        </authorList>
    </citation>
    <scope>NUCLEOTIDE SEQUENCE [LARGE SCALE GENOMIC DNA]</scope>
    <source>
        <strain evidence="12">J267</strain>
        <tissue evidence="12">Leaf</tissue>
    </source>
</reference>
<feature type="compositionally biased region" description="Polar residues" evidence="7">
    <location>
        <begin position="558"/>
        <end position="575"/>
    </location>
</feature>
<evidence type="ECO:0000256" key="8">
    <source>
        <dbReference type="SAM" id="Phobius"/>
    </source>
</evidence>
<accession>A0A5J5B9Y2</accession>
<dbReference type="FunFam" id="2.60.120.430:FF:000001">
    <property type="entry name" value="Receptor-like protein kinase FERONIA"/>
    <property type="match status" value="1"/>
</dbReference>
<keyword evidence="8" id="KW-1133">Transmembrane helix</keyword>
<evidence type="ECO:0000256" key="2">
    <source>
        <dbReference type="ARBA" id="ARBA00022527"/>
    </source>
</evidence>
<evidence type="ECO:0000256" key="1">
    <source>
        <dbReference type="ARBA" id="ARBA00004479"/>
    </source>
</evidence>
<dbReference type="PANTHER" id="PTHR34590">
    <property type="entry name" value="OS03G0124300 PROTEIN-RELATED"/>
    <property type="match status" value="1"/>
</dbReference>
<keyword evidence="4" id="KW-0547">Nucleotide-binding</keyword>
<keyword evidence="13" id="KW-1185">Reference proteome</keyword>
<dbReference type="GO" id="GO:0004674">
    <property type="term" value="F:protein serine/threonine kinase activity"/>
    <property type="evidence" value="ECO:0007669"/>
    <property type="project" value="UniProtKB-KW"/>
</dbReference>
<feature type="signal peptide" evidence="9">
    <location>
        <begin position="1"/>
        <end position="21"/>
    </location>
</feature>
<dbReference type="Pfam" id="PF12819">
    <property type="entry name" value="Malectin_like"/>
    <property type="match status" value="1"/>
</dbReference>
<dbReference type="GO" id="GO:0004714">
    <property type="term" value="F:transmembrane receptor protein tyrosine kinase activity"/>
    <property type="evidence" value="ECO:0007669"/>
    <property type="project" value="InterPro"/>
</dbReference>
<evidence type="ECO:0000256" key="7">
    <source>
        <dbReference type="SAM" id="MobiDB-lite"/>
    </source>
</evidence>
<dbReference type="SUPFAM" id="SSF56112">
    <property type="entry name" value="Protein kinase-like (PK-like)"/>
    <property type="match status" value="1"/>
</dbReference>
<keyword evidence="3" id="KW-0808">Transferase</keyword>
<keyword evidence="5" id="KW-0067">ATP-binding</keyword>
<organism evidence="12 13">
    <name type="scientific">Nyssa sinensis</name>
    <dbReference type="NCBI Taxonomy" id="561372"/>
    <lineage>
        <taxon>Eukaryota</taxon>
        <taxon>Viridiplantae</taxon>
        <taxon>Streptophyta</taxon>
        <taxon>Embryophyta</taxon>
        <taxon>Tracheophyta</taxon>
        <taxon>Spermatophyta</taxon>
        <taxon>Magnoliopsida</taxon>
        <taxon>eudicotyledons</taxon>
        <taxon>Gunneridae</taxon>
        <taxon>Pentapetalae</taxon>
        <taxon>asterids</taxon>
        <taxon>Cornales</taxon>
        <taxon>Nyssaceae</taxon>
        <taxon>Nyssa</taxon>
    </lineage>
</organism>
<dbReference type="Gene3D" id="2.60.120.430">
    <property type="entry name" value="Galactose-binding lectin"/>
    <property type="match status" value="1"/>
</dbReference>
<proteinExistence type="predicted"/>
<feature type="transmembrane region" description="Helical" evidence="8">
    <location>
        <begin position="301"/>
        <end position="326"/>
    </location>
</feature>
<dbReference type="GO" id="GO:0016020">
    <property type="term" value="C:membrane"/>
    <property type="evidence" value="ECO:0007669"/>
    <property type="project" value="UniProtKB-SubCell"/>
</dbReference>
<evidence type="ECO:0000256" key="9">
    <source>
        <dbReference type="SAM" id="SignalP"/>
    </source>
</evidence>
<keyword evidence="2" id="KW-0723">Serine/threonine-protein kinase</keyword>